<dbReference type="OrthoDB" id="9760333at2"/>
<evidence type="ECO:0000256" key="11">
    <source>
        <dbReference type="PROSITE-ProRule" id="PRU10143"/>
    </source>
</evidence>
<dbReference type="NCBIfam" id="TIGR01785">
    <property type="entry name" value="TonB-hemin"/>
    <property type="match status" value="1"/>
</dbReference>
<organism evidence="16 17">
    <name type="scientific">Celeribacter halophilus</name>
    <dbReference type="NCBI Taxonomy" id="576117"/>
    <lineage>
        <taxon>Bacteria</taxon>
        <taxon>Pseudomonadati</taxon>
        <taxon>Pseudomonadota</taxon>
        <taxon>Alphaproteobacteria</taxon>
        <taxon>Rhodobacterales</taxon>
        <taxon>Roseobacteraceae</taxon>
        <taxon>Celeribacter</taxon>
    </lineage>
</organism>
<sequence length="689" mass="73537">MSTYSRPELARMRLLCSAAILVSSFPLATLAQEITVLDTIVVEGEEGEVTTQTLSGASVEELEGALIVEQYGNDIGTAVRATAGAFTRSPADSPTVTVNIRGLQSYGRVNTMIDGIPQTFRNISGHGGSYDDQVFLDPGLVVGADIAKGAVAGADGLGALAGAANFRTIGIDDLVDAGETTGGMARLSFGTNGNDVSATLAGAVQSKDGTWGGLAAVSGYNHGPFEDGAGTETSEYYKDEPRTILAKMRYRPSADLEFNLTAQDYQNTFYPTDSSGYIWDVERKSVIADMAYNPGDPLIDMKAKVYWQDMSFNFPTGEGKTSGSYLGRNGTDETFGANLSNRSKLAIAAGDLLLDYGVAYTSNDFDTEESTSGANAAGKLSKSGVFFNAAYAIGDWDFGGGVRYDYYQLDSTIDGEDVTRDDGKLNGNLVARYHLNDAWSVYGSYAETMRAPTVTEMFYSGGSHATSSSSVLTNPDLEAETADTFELGVNFGREGLWAGATLFQSDIENFINYEEDSDGNVRFINTDGNVTMKGIELSAGFDTERFFGSLSLTLADTEQPISNNAGVGMDTYGQLPDDYATLDLGMKLLNGDARVGGRVRYVGESSVATFTSFTDYSGTTVDLASYTLFDLYGSWQVSEGLELYASVENVFDKFYREAGTGLATSGESLFGDGIGGRGRTVELGMTYRF</sequence>
<dbReference type="InterPro" id="IPR037066">
    <property type="entry name" value="Plug_dom_sf"/>
</dbReference>
<dbReference type="SUPFAM" id="SSF56935">
    <property type="entry name" value="Porins"/>
    <property type="match status" value="1"/>
</dbReference>
<evidence type="ECO:0000256" key="3">
    <source>
        <dbReference type="ARBA" id="ARBA00022452"/>
    </source>
</evidence>
<dbReference type="PANTHER" id="PTHR30069">
    <property type="entry name" value="TONB-DEPENDENT OUTER MEMBRANE RECEPTOR"/>
    <property type="match status" value="1"/>
</dbReference>
<dbReference type="GO" id="GO:0009279">
    <property type="term" value="C:cell outer membrane"/>
    <property type="evidence" value="ECO:0007669"/>
    <property type="project" value="UniProtKB-SubCell"/>
</dbReference>
<proteinExistence type="inferred from homology"/>
<feature type="domain" description="TonB-dependent receptor-like beta-barrel" evidence="14">
    <location>
        <begin position="247"/>
        <end position="650"/>
    </location>
</feature>
<dbReference type="GO" id="GO:0044718">
    <property type="term" value="P:siderophore transmembrane transport"/>
    <property type="evidence" value="ECO:0007669"/>
    <property type="project" value="TreeGrafter"/>
</dbReference>
<keyword evidence="8 16" id="KW-0675">Receptor</keyword>
<keyword evidence="6 11" id="KW-0798">TonB box</keyword>
<evidence type="ECO:0000256" key="5">
    <source>
        <dbReference type="ARBA" id="ARBA00022729"/>
    </source>
</evidence>
<dbReference type="PROSITE" id="PS52016">
    <property type="entry name" value="TONB_DEPENDENT_REC_3"/>
    <property type="match status" value="1"/>
</dbReference>
<comment type="subcellular location">
    <subcellularLocation>
        <location evidence="1 10">Cell outer membrane</location>
        <topology evidence="1 10">Multi-pass membrane protein</topology>
    </subcellularLocation>
</comment>
<keyword evidence="4 10" id="KW-0812">Transmembrane</keyword>
<dbReference type="InterPro" id="IPR039426">
    <property type="entry name" value="TonB-dep_rcpt-like"/>
</dbReference>
<dbReference type="EMBL" id="FORY01000002">
    <property type="protein sequence ID" value="SFJ15784.1"/>
    <property type="molecule type" value="Genomic_DNA"/>
</dbReference>
<keyword evidence="2 10" id="KW-0813">Transport</keyword>
<name>A0A1I3P2M5_9RHOB</name>
<feature type="short sequence motif" description="TonB box" evidence="11">
    <location>
        <begin position="39"/>
        <end position="45"/>
    </location>
</feature>
<dbReference type="RefSeq" id="WP_066606114.1">
    <property type="nucleotide sequence ID" value="NZ_FORY01000002.1"/>
</dbReference>
<feature type="signal peptide" evidence="13">
    <location>
        <begin position="1"/>
        <end position="31"/>
    </location>
</feature>
<evidence type="ECO:0000256" key="6">
    <source>
        <dbReference type="ARBA" id="ARBA00023077"/>
    </source>
</evidence>
<dbReference type="Pfam" id="PF07715">
    <property type="entry name" value="Plug"/>
    <property type="match status" value="1"/>
</dbReference>
<protein>
    <submittedName>
        <fullName evidence="16">Hemoglobin/transferrin/lactoferrin receptor protein</fullName>
    </submittedName>
</protein>
<dbReference type="GeneID" id="98663980"/>
<dbReference type="Gene3D" id="2.170.130.10">
    <property type="entry name" value="TonB-dependent receptor, plug domain"/>
    <property type="match status" value="1"/>
</dbReference>
<evidence type="ECO:0000256" key="12">
    <source>
        <dbReference type="RuleBase" id="RU003357"/>
    </source>
</evidence>
<dbReference type="Gene3D" id="2.40.170.20">
    <property type="entry name" value="TonB-dependent receptor, beta-barrel domain"/>
    <property type="match status" value="1"/>
</dbReference>
<evidence type="ECO:0000256" key="2">
    <source>
        <dbReference type="ARBA" id="ARBA00022448"/>
    </source>
</evidence>
<evidence type="ECO:0000256" key="4">
    <source>
        <dbReference type="ARBA" id="ARBA00022692"/>
    </source>
</evidence>
<dbReference type="PROSITE" id="PS00430">
    <property type="entry name" value="TONB_DEPENDENT_REC_1"/>
    <property type="match status" value="1"/>
</dbReference>
<gene>
    <name evidence="16" type="ORF">SAMN04488138_102174</name>
</gene>
<dbReference type="PANTHER" id="PTHR30069:SF29">
    <property type="entry name" value="HEMOGLOBIN AND HEMOGLOBIN-HAPTOGLOBIN-BINDING PROTEIN 1-RELATED"/>
    <property type="match status" value="1"/>
</dbReference>
<evidence type="ECO:0000256" key="7">
    <source>
        <dbReference type="ARBA" id="ARBA00023136"/>
    </source>
</evidence>
<dbReference type="CDD" id="cd01347">
    <property type="entry name" value="ligand_gated_channel"/>
    <property type="match status" value="1"/>
</dbReference>
<keyword evidence="7 10" id="KW-0472">Membrane</keyword>
<keyword evidence="5 13" id="KW-0732">Signal</keyword>
<dbReference type="InterPro" id="IPR012910">
    <property type="entry name" value="Plug_dom"/>
</dbReference>
<evidence type="ECO:0000256" key="1">
    <source>
        <dbReference type="ARBA" id="ARBA00004571"/>
    </source>
</evidence>
<feature type="chain" id="PRO_5010191176" evidence="13">
    <location>
        <begin position="32"/>
        <end position="689"/>
    </location>
</feature>
<dbReference type="GO" id="GO:0015344">
    <property type="term" value="F:siderophore uptake transmembrane transporter activity"/>
    <property type="evidence" value="ECO:0007669"/>
    <property type="project" value="TreeGrafter"/>
</dbReference>
<keyword evidence="9 10" id="KW-0998">Cell outer membrane</keyword>
<comment type="similarity">
    <text evidence="10 12">Belongs to the TonB-dependent receptor family.</text>
</comment>
<dbReference type="InterPro" id="IPR010916">
    <property type="entry name" value="TonB_box_CS"/>
</dbReference>
<evidence type="ECO:0000313" key="16">
    <source>
        <dbReference type="EMBL" id="SFJ15784.1"/>
    </source>
</evidence>
<feature type="domain" description="TonB-dependent receptor plug" evidence="15">
    <location>
        <begin position="57"/>
        <end position="163"/>
    </location>
</feature>
<evidence type="ECO:0000256" key="10">
    <source>
        <dbReference type="PROSITE-ProRule" id="PRU01360"/>
    </source>
</evidence>
<dbReference type="STRING" id="576117.SAMN04488138_102174"/>
<keyword evidence="17" id="KW-1185">Reference proteome</keyword>
<keyword evidence="3 10" id="KW-1134">Transmembrane beta strand</keyword>
<dbReference type="InterPro" id="IPR011276">
    <property type="entry name" value="TonB_haem/Hb_rcpt"/>
</dbReference>
<dbReference type="InterPro" id="IPR036942">
    <property type="entry name" value="Beta-barrel_TonB_sf"/>
</dbReference>
<dbReference type="AlphaFoldDB" id="A0A1I3P2M5"/>
<dbReference type="GO" id="GO:0015232">
    <property type="term" value="F:heme transmembrane transporter activity"/>
    <property type="evidence" value="ECO:0007669"/>
    <property type="project" value="InterPro"/>
</dbReference>
<evidence type="ECO:0000313" key="17">
    <source>
        <dbReference type="Proteomes" id="UP000183299"/>
    </source>
</evidence>
<reference evidence="16 17" key="1">
    <citation type="submission" date="2016-10" db="EMBL/GenBank/DDBJ databases">
        <authorList>
            <person name="de Groot N.N."/>
        </authorList>
    </citation>
    <scope>NUCLEOTIDE SEQUENCE [LARGE SCALE GENOMIC DNA]</scope>
    <source>
        <strain evidence="16 17">CGMCC 1.8891</strain>
    </source>
</reference>
<dbReference type="InterPro" id="IPR000531">
    <property type="entry name" value="Beta-barrel_TonB"/>
</dbReference>
<evidence type="ECO:0000259" key="14">
    <source>
        <dbReference type="Pfam" id="PF00593"/>
    </source>
</evidence>
<evidence type="ECO:0000256" key="8">
    <source>
        <dbReference type="ARBA" id="ARBA00023170"/>
    </source>
</evidence>
<evidence type="ECO:0000259" key="15">
    <source>
        <dbReference type="Pfam" id="PF07715"/>
    </source>
</evidence>
<evidence type="ECO:0000256" key="9">
    <source>
        <dbReference type="ARBA" id="ARBA00023237"/>
    </source>
</evidence>
<dbReference type="Proteomes" id="UP000183299">
    <property type="component" value="Unassembled WGS sequence"/>
</dbReference>
<evidence type="ECO:0000256" key="13">
    <source>
        <dbReference type="SAM" id="SignalP"/>
    </source>
</evidence>
<accession>A0A1I3P2M5</accession>
<dbReference type="Pfam" id="PF00593">
    <property type="entry name" value="TonB_dep_Rec_b-barrel"/>
    <property type="match status" value="1"/>
</dbReference>